<keyword evidence="2 8" id="KW-0813">Transport</keyword>
<dbReference type="Gene3D" id="2.170.130.10">
    <property type="entry name" value="TonB-dependent receptor, plug domain"/>
    <property type="match status" value="1"/>
</dbReference>
<dbReference type="Proteomes" id="UP000297861">
    <property type="component" value="Unassembled WGS sequence"/>
</dbReference>
<dbReference type="PROSITE" id="PS52016">
    <property type="entry name" value="TONB_DEPENDENT_REC_3"/>
    <property type="match status" value="1"/>
</dbReference>
<evidence type="ECO:0000313" key="10">
    <source>
        <dbReference type="EMBL" id="TFD96548.1"/>
    </source>
</evidence>
<evidence type="ECO:0000313" key="11">
    <source>
        <dbReference type="Proteomes" id="UP000297861"/>
    </source>
</evidence>
<evidence type="ECO:0000259" key="9">
    <source>
        <dbReference type="Pfam" id="PF07715"/>
    </source>
</evidence>
<dbReference type="GO" id="GO:0015344">
    <property type="term" value="F:siderophore uptake transmembrane transporter activity"/>
    <property type="evidence" value="ECO:0007669"/>
    <property type="project" value="TreeGrafter"/>
</dbReference>
<reference evidence="10 11" key="1">
    <citation type="submission" date="2019-03" db="EMBL/GenBank/DDBJ databases">
        <title>San Antonio Military Medical Center submission to MRSN (WRAIR), pending publication.</title>
        <authorList>
            <person name="Blyth D.M."/>
            <person name="Mccarthy S.L."/>
            <person name="Schall S.E."/>
            <person name="Stam J.A."/>
            <person name="Ong A.C."/>
            <person name="Mcgann P.T."/>
        </authorList>
    </citation>
    <scope>NUCLEOTIDE SEQUENCE [LARGE SCALE GENOMIC DNA]</scope>
    <source>
        <strain evidence="10 11">MRSN571793</strain>
    </source>
</reference>
<dbReference type="Pfam" id="PF07715">
    <property type="entry name" value="Plug"/>
    <property type="match status" value="1"/>
</dbReference>
<dbReference type="Gene3D" id="2.60.40.1120">
    <property type="entry name" value="Carboxypeptidase-like, regulatory domain"/>
    <property type="match status" value="1"/>
</dbReference>
<dbReference type="Pfam" id="PF13715">
    <property type="entry name" value="CarbopepD_reg_2"/>
    <property type="match status" value="1"/>
</dbReference>
<evidence type="ECO:0000256" key="1">
    <source>
        <dbReference type="ARBA" id="ARBA00004571"/>
    </source>
</evidence>
<dbReference type="GO" id="GO:0044718">
    <property type="term" value="P:siderophore transmembrane transport"/>
    <property type="evidence" value="ECO:0007669"/>
    <property type="project" value="TreeGrafter"/>
</dbReference>
<dbReference type="STRING" id="1121485.GCA_000426485_01847"/>
<dbReference type="SUPFAM" id="SSF49464">
    <property type="entry name" value="Carboxypeptidase regulatory domain-like"/>
    <property type="match status" value="1"/>
</dbReference>
<proteinExistence type="inferred from homology"/>
<name>A0A4Y8L3B0_9BACT</name>
<dbReference type="PROSITE" id="PS00018">
    <property type="entry name" value="EF_HAND_1"/>
    <property type="match status" value="1"/>
</dbReference>
<dbReference type="FunFam" id="2.60.40.1120:FF:000003">
    <property type="entry name" value="Outer membrane protein Omp121"/>
    <property type="match status" value="1"/>
</dbReference>
<dbReference type="InterPro" id="IPR039426">
    <property type="entry name" value="TonB-dep_rcpt-like"/>
</dbReference>
<organism evidence="10 11">
    <name type="scientific">Dysgonomonas capnocytophagoides</name>
    <dbReference type="NCBI Taxonomy" id="45254"/>
    <lineage>
        <taxon>Bacteria</taxon>
        <taxon>Pseudomonadati</taxon>
        <taxon>Bacteroidota</taxon>
        <taxon>Bacteroidia</taxon>
        <taxon>Bacteroidales</taxon>
        <taxon>Dysgonomonadaceae</taxon>
        <taxon>Dysgonomonas</taxon>
    </lineage>
</organism>
<evidence type="ECO:0000256" key="7">
    <source>
        <dbReference type="ARBA" id="ARBA00023237"/>
    </source>
</evidence>
<evidence type="ECO:0000256" key="3">
    <source>
        <dbReference type="ARBA" id="ARBA00022452"/>
    </source>
</evidence>
<evidence type="ECO:0000256" key="8">
    <source>
        <dbReference type="PROSITE-ProRule" id="PRU01360"/>
    </source>
</evidence>
<keyword evidence="5" id="KW-0732">Signal</keyword>
<gene>
    <name evidence="10" type="ORF">E2605_10225</name>
</gene>
<dbReference type="Gene3D" id="2.40.170.20">
    <property type="entry name" value="TonB-dependent receptor, beta-barrel domain"/>
    <property type="match status" value="1"/>
</dbReference>
<dbReference type="NCBIfam" id="TIGR04056">
    <property type="entry name" value="OMP_RagA_SusC"/>
    <property type="match status" value="1"/>
</dbReference>
<sequence>MSLALGCIPMVSLHAKAEIKDILAENQTTKLIKGKIVDTKGEPLIGVSVVVVGATTGTVTDLDGNFSINVPNDKSQIKVSYIAYKDQIINIANRSVVNITLEENSEALDEVVVVGYGVQKKASLTSAISQIKGEDVFKDRGIGNPTVALQGEVPGLSITRTSTRPGNEGAEMKIRGDISVNGKSSPLILIDGMAGSLDELNSMDANDIENISVLKDASAAIYGARSASGVVLVTTKRGKQGKAQISYNASFSRTINGIQPPITTNKEWLDMFYEAQYNDAAANNPKLTDPKEIHQNINWWIFNSFGGTTIDGNPTTYVGESLFNALREGKSLTLQRGSNIDRWEPDNYMMDYLYGQASSQKHSVSIAGADDKFGYRASLSYSDNNSQLKVAEDGEKKYGARLNMDYQATSQLKIESNISYEKRDIINPSTDVGAGYFDPWFWAVYNEKGDAYDTFSGNRNPIGGLTQGGRNKTGFITFRGGMKATYDLSKYLQGLSVSGSGAYKTVEKNFQEQKNKVQYYDWTGNMTGNKQGPGSLKEELEKWENITLGGFVNYQRTFADVHNVSAMLGMTAEEETYKKVGAKRNQGQIYPGSDLTDLDVWVSGTNNEAYGGQNSWGFISYITRLNYNYSDKYLFEFLARRDGSSKLAENQRWKNFYSLSGGWVISNENFMKDIHVLDNLKIRYNYGKTGSVEGIDNYERYARISTGNALFGKDPTNQTSLWLTGMTSDLRTWETINSHNAGLDFGFLRNRLRGSFDYFVKTNTGMFIDVTYPAVLGASAPKTNNGKFRARGWELALNWNDKIGQVRYNFGASLSDAWSTVMELTNNENVPNPGKNENRLVGKPRQAIYVYKTDGIFQTQEEVDAYYAKYYWNADHSGPKSNNIIPAPKEAGTSQLRPGARKVVDLNGDGSITKDDLYYAGDMAPRLMFGFKAGLEWKGIDVQAFFQGVGKQVVLRSGYLAAPWMTNYVLQNNTFLGKMWSENNTNTNYTISSRDQNFNKWNYENKDVLVQNNKYIRLKSLIIGYTLPKHCLTKAGINKVRVYFSGDDLWEWSKVKDGYDPEYGENSNNTFPFSRLLTFGLDVTF</sequence>
<dbReference type="EMBL" id="SOML01000005">
    <property type="protein sequence ID" value="TFD96548.1"/>
    <property type="molecule type" value="Genomic_DNA"/>
</dbReference>
<evidence type="ECO:0000256" key="5">
    <source>
        <dbReference type="ARBA" id="ARBA00022729"/>
    </source>
</evidence>
<keyword evidence="10" id="KW-0675">Receptor</keyword>
<keyword evidence="11" id="KW-1185">Reference proteome</keyword>
<dbReference type="PANTHER" id="PTHR30069">
    <property type="entry name" value="TONB-DEPENDENT OUTER MEMBRANE RECEPTOR"/>
    <property type="match status" value="1"/>
</dbReference>
<dbReference type="PANTHER" id="PTHR30069:SF29">
    <property type="entry name" value="HEMOGLOBIN AND HEMOGLOBIN-HAPTOGLOBIN-BINDING PROTEIN 1-RELATED"/>
    <property type="match status" value="1"/>
</dbReference>
<dbReference type="InterPro" id="IPR018247">
    <property type="entry name" value="EF_Hand_1_Ca_BS"/>
</dbReference>
<dbReference type="InterPro" id="IPR037066">
    <property type="entry name" value="Plug_dom_sf"/>
</dbReference>
<dbReference type="InterPro" id="IPR023997">
    <property type="entry name" value="TonB-dep_OMP_SusC/RagA_CS"/>
</dbReference>
<keyword evidence="3 8" id="KW-1134">Transmembrane beta strand</keyword>
<keyword evidence="6 8" id="KW-0472">Membrane</keyword>
<dbReference type="InterPro" id="IPR012910">
    <property type="entry name" value="Plug_dom"/>
</dbReference>
<evidence type="ECO:0000256" key="6">
    <source>
        <dbReference type="ARBA" id="ARBA00023136"/>
    </source>
</evidence>
<dbReference type="GO" id="GO:0009279">
    <property type="term" value="C:cell outer membrane"/>
    <property type="evidence" value="ECO:0007669"/>
    <property type="project" value="UniProtKB-SubCell"/>
</dbReference>
<evidence type="ECO:0000256" key="4">
    <source>
        <dbReference type="ARBA" id="ARBA00022692"/>
    </source>
</evidence>
<comment type="caution">
    <text evidence="10">The sequence shown here is derived from an EMBL/GenBank/DDBJ whole genome shotgun (WGS) entry which is preliminary data.</text>
</comment>
<dbReference type="InterPro" id="IPR036942">
    <property type="entry name" value="Beta-barrel_TonB_sf"/>
</dbReference>
<accession>A0A4Y8L3B0</accession>
<comment type="similarity">
    <text evidence="8">Belongs to the TonB-dependent receptor family.</text>
</comment>
<dbReference type="OrthoDB" id="778480at2"/>
<keyword evidence="4 8" id="KW-0812">Transmembrane</keyword>
<protein>
    <submittedName>
        <fullName evidence="10">TonB-dependent receptor</fullName>
    </submittedName>
</protein>
<dbReference type="SUPFAM" id="SSF56935">
    <property type="entry name" value="Porins"/>
    <property type="match status" value="1"/>
</dbReference>
<dbReference type="InterPro" id="IPR023996">
    <property type="entry name" value="TonB-dep_OMP_SusC/RagA"/>
</dbReference>
<feature type="domain" description="TonB-dependent receptor plug" evidence="9">
    <location>
        <begin position="121"/>
        <end position="230"/>
    </location>
</feature>
<keyword evidence="7 8" id="KW-0998">Cell outer membrane</keyword>
<dbReference type="AlphaFoldDB" id="A0A4Y8L3B0"/>
<dbReference type="InterPro" id="IPR008969">
    <property type="entry name" value="CarboxyPept-like_regulatory"/>
</dbReference>
<comment type="subcellular location">
    <subcellularLocation>
        <location evidence="1 8">Cell outer membrane</location>
        <topology evidence="1 8">Multi-pass membrane protein</topology>
    </subcellularLocation>
</comment>
<evidence type="ECO:0000256" key="2">
    <source>
        <dbReference type="ARBA" id="ARBA00022448"/>
    </source>
</evidence>
<dbReference type="NCBIfam" id="TIGR04057">
    <property type="entry name" value="SusC_RagA_signa"/>
    <property type="match status" value="1"/>
</dbReference>